<dbReference type="Proteomes" id="UP000463951">
    <property type="component" value="Chromosome"/>
</dbReference>
<dbReference type="EMBL" id="AP019620">
    <property type="protein sequence ID" value="BBJ47296.1"/>
    <property type="molecule type" value="Genomic_DNA"/>
</dbReference>
<name>A0A499VGI5_9ACTN</name>
<accession>A0A499VGI5</accession>
<proteinExistence type="predicted"/>
<gene>
    <name evidence="2" type="ORF">SSPO_100140</name>
</gene>
<reference evidence="2 3" key="1">
    <citation type="journal article" date="2020" name="Int. J. Syst. Evol. Microbiol.">
        <title>Reclassification of Streptomyces castelarensis and Streptomyces sporoclivatus as later heterotypic synonyms of Streptomyces antimycoticus.</title>
        <authorList>
            <person name="Komaki H."/>
            <person name="Tamura T."/>
        </authorList>
    </citation>
    <scope>NUCLEOTIDE SEQUENCE [LARGE SCALE GENOMIC DNA]</scope>
    <source>
        <strain evidence="2 3">NBRC 100767</strain>
    </source>
</reference>
<protein>
    <submittedName>
        <fullName evidence="2">Uncharacterized protein</fullName>
    </submittedName>
</protein>
<feature type="compositionally biased region" description="Basic and acidic residues" evidence="1">
    <location>
        <begin position="11"/>
        <end position="20"/>
    </location>
</feature>
<evidence type="ECO:0000313" key="2">
    <source>
        <dbReference type="EMBL" id="BBJ47296.1"/>
    </source>
</evidence>
<feature type="compositionally biased region" description="Low complexity" evidence="1">
    <location>
        <begin position="66"/>
        <end position="75"/>
    </location>
</feature>
<sequence length="102" mass="11404">MRRSTYRSRHRAQDRPHGEHQATAVPWRPPESPPFWRAGPQPREWPELLAATRQAGGSHWEPWPPANGAARAAGSGNRGRVRPGPERGPTAMRVPRPARLTP</sequence>
<feature type="region of interest" description="Disordered" evidence="1">
    <location>
        <begin position="1"/>
        <end position="102"/>
    </location>
</feature>
<dbReference type="AlphaFoldDB" id="A0A499VGI5"/>
<evidence type="ECO:0000313" key="3">
    <source>
        <dbReference type="Proteomes" id="UP000463951"/>
    </source>
</evidence>
<organism evidence="2 3">
    <name type="scientific">Streptomyces antimycoticus</name>
    <dbReference type="NCBI Taxonomy" id="68175"/>
    <lineage>
        <taxon>Bacteria</taxon>
        <taxon>Bacillati</taxon>
        <taxon>Actinomycetota</taxon>
        <taxon>Actinomycetes</taxon>
        <taxon>Kitasatosporales</taxon>
        <taxon>Streptomycetaceae</taxon>
        <taxon>Streptomyces</taxon>
        <taxon>Streptomyces violaceusniger group</taxon>
    </lineage>
</organism>
<evidence type="ECO:0000256" key="1">
    <source>
        <dbReference type="SAM" id="MobiDB-lite"/>
    </source>
</evidence>
<feature type="compositionally biased region" description="Basic residues" evidence="1">
    <location>
        <begin position="1"/>
        <end position="10"/>
    </location>
</feature>